<feature type="coiled-coil region" evidence="3">
    <location>
        <begin position="47"/>
        <end position="74"/>
    </location>
</feature>
<evidence type="ECO:0000256" key="2">
    <source>
        <dbReference type="PIRSR" id="PIRSR605754-1"/>
    </source>
</evidence>
<keyword evidence="4" id="KW-1133">Transmembrane helix</keyword>
<dbReference type="OrthoDB" id="1648028at2"/>
<gene>
    <name evidence="5" type="ORF">CBF35_11765</name>
</gene>
<evidence type="ECO:0008006" key="7">
    <source>
        <dbReference type="Google" id="ProtNLM"/>
    </source>
</evidence>
<feature type="transmembrane region" description="Helical" evidence="4">
    <location>
        <begin position="253"/>
        <end position="276"/>
    </location>
</feature>
<evidence type="ECO:0000256" key="1">
    <source>
        <dbReference type="ARBA" id="ARBA00022801"/>
    </source>
</evidence>
<protein>
    <recommendedName>
        <fullName evidence="7">Class C sortase</fullName>
    </recommendedName>
</protein>
<comment type="caution">
    <text evidence="5">The sequence shown here is derived from an EMBL/GenBank/DDBJ whole genome shotgun (WGS) entry which is preliminary data.</text>
</comment>
<dbReference type="InterPro" id="IPR005754">
    <property type="entry name" value="Sortase"/>
</dbReference>
<feature type="active site" description="Proton donor/acceptor" evidence="2">
    <location>
        <position position="155"/>
    </location>
</feature>
<reference evidence="5 6" key="1">
    <citation type="submission" date="2017-05" db="EMBL/GenBank/DDBJ databases">
        <title>Vagococcus spp. assemblies.</title>
        <authorList>
            <person name="Gulvik C.A."/>
        </authorList>
    </citation>
    <scope>NUCLEOTIDE SEQUENCE [LARGE SCALE GENOMIC DNA]</scope>
    <source>
        <strain evidence="5 6">NCFB 2777</strain>
    </source>
</reference>
<dbReference type="NCBIfam" id="NF033745">
    <property type="entry name" value="class_C_sortase"/>
    <property type="match status" value="1"/>
</dbReference>
<organism evidence="5 6">
    <name type="scientific">Vagococcus salmoninarum</name>
    <dbReference type="NCBI Taxonomy" id="2739"/>
    <lineage>
        <taxon>Bacteria</taxon>
        <taxon>Bacillati</taxon>
        <taxon>Bacillota</taxon>
        <taxon>Bacilli</taxon>
        <taxon>Lactobacillales</taxon>
        <taxon>Enterococcaceae</taxon>
        <taxon>Vagococcus</taxon>
    </lineage>
</organism>
<keyword evidence="4" id="KW-0812">Transmembrane</keyword>
<sequence length="288" mass="32175">MKIASRRVLIMVLLIIGVSLILFPVVSNLYNYVTATKVIDTYQKEVKATSKAKKKQLKKEMSQYNKELAAGTETVTDPFKSTEQGKEPAAKVSVYDNLAEELGEVLGEVTIPKIDVKLPIYNGTSELQLKKGAGLLKGTSLPVGGEGTHSVISAHRGLPTAKLFTDLPKLAIGDVFYIETLEETLAYRVDQIKVVKPENVEDIRVNSQADYFTLLTCTPYMVNTDRLLVRGERIPYTAEVKKSLKKASQRQRWLPIIKSLLLIIGVIGLVICYYLWQRRRSSQKAKSN</sequence>
<evidence type="ECO:0000313" key="6">
    <source>
        <dbReference type="Proteomes" id="UP000287239"/>
    </source>
</evidence>
<dbReference type="InterPro" id="IPR023365">
    <property type="entry name" value="Sortase_dom-sf"/>
</dbReference>
<feature type="transmembrane region" description="Helical" evidence="4">
    <location>
        <begin position="7"/>
        <end position="26"/>
    </location>
</feature>
<keyword evidence="1" id="KW-0378">Hydrolase</keyword>
<dbReference type="CDD" id="cd05827">
    <property type="entry name" value="Sortase_C"/>
    <property type="match status" value="1"/>
</dbReference>
<dbReference type="NCBIfam" id="TIGR01076">
    <property type="entry name" value="sortase_fam"/>
    <property type="match status" value="1"/>
</dbReference>
<dbReference type="InterPro" id="IPR042002">
    <property type="entry name" value="Sortase_C"/>
</dbReference>
<dbReference type="EMBL" id="NGJU01000018">
    <property type="protein sequence ID" value="RST93557.1"/>
    <property type="molecule type" value="Genomic_DNA"/>
</dbReference>
<dbReference type="GO" id="GO:0016787">
    <property type="term" value="F:hydrolase activity"/>
    <property type="evidence" value="ECO:0007669"/>
    <property type="project" value="UniProtKB-KW"/>
</dbReference>
<dbReference type="AlphaFoldDB" id="A0A429ZIP5"/>
<dbReference type="SUPFAM" id="SSF63817">
    <property type="entry name" value="Sortase"/>
    <property type="match status" value="1"/>
</dbReference>
<keyword evidence="3" id="KW-0175">Coiled coil</keyword>
<proteinExistence type="predicted"/>
<evidence type="ECO:0000256" key="3">
    <source>
        <dbReference type="SAM" id="Coils"/>
    </source>
</evidence>
<dbReference type="Gene3D" id="2.40.260.10">
    <property type="entry name" value="Sortase"/>
    <property type="match status" value="1"/>
</dbReference>
<dbReference type="Proteomes" id="UP000287239">
    <property type="component" value="Unassembled WGS sequence"/>
</dbReference>
<dbReference type="RefSeq" id="WP_126781333.1">
    <property type="nucleotide sequence ID" value="NZ_NGJU01000018.1"/>
</dbReference>
<accession>A0A429ZIP5</accession>
<keyword evidence="6" id="KW-1185">Reference proteome</keyword>
<dbReference type="Pfam" id="PF04203">
    <property type="entry name" value="Sortase"/>
    <property type="match status" value="1"/>
</dbReference>
<feature type="active site" description="Acyl-thioester intermediate" evidence="2">
    <location>
        <position position="217"/>
    </location>
</feature>
<evidence type="ECO:0000313" key="5">
    <source>
        <dbReference type="EMBL" id="RST93557.1"/>
    </source>
</evidence>
<keyword evidence="4" id="KW-0472">Membrane</keyword>
<evidence type="ECO:0000256" key="4">
    <source>
        <dbReference type="SAM" id="Phobius"/>
    </source>
</evidence>
<name>A0A429ZIP5_9ENTE</name>
<dbReference type="GeneID" id="98569016"/>